<feature type="region of interest" description="Disordered" evidence="1">
    <location>
        <begin position="63"/>
        <end position="95"/>
    </location>
</feature>
<sequence length="95" mass="10976">MSQIPCLPHSYKCPELFIFHFKETAAAAVVVVEENAANPTGQRIDVETDKNFKKAINPLSSDDSRVLRSHCQKRWRQSSKDSGHWQSERKYTSRR</sequence>
<gene>
    <name evidence="2" type="primary">jg14339</name>
    <name evidence="2" type="ORF">PAEG_LOCUS10090</name>
</gene>
<dbReference type="Proteomes" id="UP000838756">
    <property type="component" value="Unassembled WGS sequence"/>
</dbReference>
<proteinExistence type="predicted"/>
<evidence type="ECO:0000256" key="1">
    <source>
        <dbReference type="SAM" id="MobiDB-lite"/>
    </source>
</evidence>
<protein>
    <submittedName>
        <fullName evidence="2">Jg14339 protein</fullName>
    </submittedName>
</protein>
<keyword evidence="3" id="KW-1185">Reference proteome</keyword>
<name>A0A8S4R5E1_9NEOP</name>
<evidence type="ECO:0000313" key="2">
    <source>
        <dbReference type="EMBL" id="CAH2231617.1"/>
    </source>
</evidence>
<dbReference type="EMBL" id="CAKXAJ010024844">
    <property type="protein sequence ID" value="CAH2231617.1"/>
    <property type="molecule type" value="Genomic_DNA"/>
</dbReference>
<reference evidence="2" key="1">
    <citation type="submission" date="2022-03" db="EMBL/GenBank/DDBJ databases">
        <authorList>
            <person name="Lindestad O."/>
        </authorList>
    </citation>
    <scope>NUCLEOTIDE SEQUENCE</scope>
</reference>
<evidence type="ECO:0000313" key="3">
    <source>
        <dbReference type="Proteomes" id="UP000838756"/>
    </source>
</evidence>
<comment type="caution">
    <text evidence="2">The sequence shown here is derived from an EMBL/GenBank/DDBJ whole genome shotgun (WGS) entry which is preliminary data.</text>
</comment>
<organism evidence="2 3">
    <name type="scientific">Pararge aegeria aegeria</name>
    <dbReference type="NCBI Taxonomy" id="348720"/>
    <lineage>
        <taxon>Eukaryota</taxon>
        <taxon>Metazoa</taxon>
        <taxon>Ecdysozoa</taxon>
        <taxon>Arthropoda</taxon>
        <taxon>Hexapoda</taxon>
        <taxon>Insecta</taxon>
        <taxon>Pterygota</taxon>
        <taxon>Neoptera</taxon>
        <taxon>Endopterygota</taxon>
        <taxon>Lepidoptera</taxon>
        <taxon>Glossata</taxon>
        <taxon>Ditrysia</taxon>
        <taxon>Papilionoidea</taxon>
        <taxon>Nymphalidae</taxon>
        <taxon>Satyrinae</taxon>
        <taxon>Satyrini</taxon>
        <taxon>Parargina</taxon>
        <taxon>Pararge</taxon>
    </lineage>
</organism>
<accession>A0A8S4R5E1</accession>
<feature type="compositionally biased region" description="Basic and acidic residues" evidence="1">
    <location>
        <begin position="78"/>
        <end position="95"/>
    </location>
</feature>
<feature type="compositionally biased region" description="Basic residues" evidence="1">
    <location>
        <begin position="67"/>
        <end position="77"/>
    </location>
</feature>
<dbReference type="AlphaFoldDB" id="A0A8S4R5E1"/>